<gene>
    <name evidence="1" type="ORF">FAZ97_29765</name>
</gene>
<dbReference type="KEGG" id="pacp:FAZ97_29765"/>
<accession>A0A7Z2GD38</accession>
<dbReference type="EMBL" id="CP046911">
    <property type="protein sequence ID" value="QGZ59119.1"/>
    <property type="molecule type" value="Genomic_DNA"/>
</dbReference>
<evidence type="ECO:0000313" key="2">
    <source>
        <dbReference type="Proteomes" id="UP000434209"/>
    </source>
</evidence>
<sequence length="76" mass="8614">MGQRSEDILVAVLKIDAEIKARLARLAEMERGAEDCLAPWLDEARNVLRTDLATLRARREEQFLRLNGLVASHQIS</sequence>
<proteinExistence type="predicted"/>
<dbReference type="RefSeq" id="WP_158762303.1">
    <property type="nucleotide sequence ID" value="NZ_CP046911.1"/>
</dbReference>
<protein>
    <submittedName>
        <fullName evidence="1">Uncharacterized protein</fullName>
    </submittedName>
</protein>
<dbReference type="AlphaFoldDB" id="A0A7Z2GD38"/>
<dbReference type="Proteomes" id="UP000434209">
    <property type="component" value="Chromosome 3"/>
</dbReference>
<name>A0A7Z2GD38_9BURK</name>
<reference evidence="1 2" key="1">
    <citation type="submission" date="2019-12" db="EMBL/GenBank/DDBJ databases">
        <title>Paraburkholderia acidiphila 7Q-K02 sp. nov and Paraburkholderia acidisoli DHF22 sp. nov., two strains isolated from forest soil.</title>
        <authorList>
            <person name="Gao Z."/>
            <person name="Qiu L."/>
        </authorList>
    </citation>
    <scope>NUCLEOTIDE SEQUENCE [LARGE SCALE GENOMIC DNA]</scope>
    <source>
        <strain evidence="1 2">7Q-K02</strain>
    </source>
</reference>
<keyword evidence="2" id="KW-1185">Reference proteome</keyword>
<organism evidence="1 2">
    <name type="scientific">Paraburkholderia acidiphila</name>
    <dbReference type="NCBI Taxonomy" id="2571747"/>
    <lineage>
        <taxon>Bacteria</taxon>
        <taxon>Pseudomonadati</taxon>
        <taxon>Pseudomonadota</taxon>
        <taxon>Betaproteobacteria</taxon>
        <taxon>Burkholderiales</taxon>
        <taxon>Burkholderiaceae</taxon>
        <taxon>Paraburkholderia</taxon>
    </lineage>
</organism>
<evidence type="ECO:0000313" key="1">
    <source>
        <dbReference type="EMBL" id="QGZ59119.1"/>
    </source>
</evidence>
<dbReference type="OrthoDB" id="9937495at2"/>